<comment type="caution">
    <text evidence="1">The sequence shown here is derived from an EMBL/GenBank/DDBJ whole genome shotgun (WGS) entry which is preliminary data.</text>
</comment>
<keyword evidence="2" id="KW-1185">Reference proteome</keyword>
<dbReference type="AlphaFoldDB" id="A0A0C2MGG7"/>
<proteinExistence type="predicted"/>
<accession>A0A0C2MGG7</accession>
<dbReference type="EMBL" id="JWZT01003568">
    <property type="protein sequence ID" value="KII66276.1"/>
    <property type="molecule type" value="Genomic_DNA"/>
</dbReference>
<evidence type="ECO:0000313" key="1">
    <source>
        <dbReference type="EMBL" id="KII66276.1"/>
    </source>
</evidence>
<sequence>MLLSFMKVFLNADYPFRNHCLNSLLSLKSYAQDRISKFVKSNKRIRNVSDKFIVYKTDLADILGSKMKGSIKTFFLNILNDERLSNPDFAKIDIRLFTSLYYCKKNKEQIIEIFSRRSFKDIRNMIIYFKEVFLLVIGSPSGYNAVVKRQARIRSWKNSPRFMRLLYE</sequence>
<name>A0A0C2MGG7_THEKT</name>
<dbReference type="OrthoDB" id="37886at2759"/>
<evidence type="ECO:0000313" key="2">
    <source>
        <dbReference type="Proteomes" id="UP000031668"/>
    </source>
</evidence>
<dbReference type="Proteomes" id="UP000031668">
    <property type="component" value="Unassembled WGS sequence"/>
</dbReference>
<reference evidence="1 2" key="1">
    <citation type="journal article" date="2014" name="Genome Biol. Evol.">
        <title>The genome of the myxosporean Thelohanellus kitauei shows adaptations to nutrient acquisition within its fish host.</title>
        <authorList>
            <person name="Yang Y."/>
            <person name="Xiong J."/>
            <person name="Zhou Z."/>
            <person name="Huo F."/>
            <person name="Miao W."/>
            <person name="Ran C."/>
            <person name="Liu Y."/>
            <person name="Zhang J."/>
            <person name="Feng J."/>
            <person name="Wang M."/>
            <person name="Wang M."/>
            <person name="Wang L."/>
            <person name="Yao B."/>
        </authorList>
    </citation>
    <scope>NUCLEOTIDE SEQUENCE [LARGE SCALE GENOMIC DNA]</scope>
    <source>
        <strain evidence="1">Wuqing</strain>
    </source>
</reference>
<protein>
    <submittedName>
        <fullName evidence="1">Uncharacterized protein</fullName>
    </submittedName>
</protein>
<organism evidence="1 2">
    <name type="scientific">Thelohanellus kitauei</name>
    <name type="common">Myxosporean</name>
    <dbReference type="NCBI Taxonomy" id="669202"/>
    <lineage>
        <taxon>Eukaryota</taxon>
        <taxon>Metazoa</taxon>
        <taxon>Cnidaria</taxon>
        <taxon>Myxozoa</taxon>
        <taxon>Myxosporea</taxon>
        <taxon>Bivalvulida</taxon>
        <taxon>Platysporina</taxon>
        <taxon>Myxobolidae</taxon>
        <taxon>Thelohanellus</taxon>
    </lineage>
</organism>
<gene>
    <name evidence="1" type="ORF">RF11_06689</name>
</gene>